<organism evidence="2 3">
    <name type="scientific">Lactobacillus johnsonii</name>
    <dbReference type="NCBI Taxonomy" id="33959"/>
    <lineage>
        <taxon>Bacteria</taxon>
        <taxon>Bacillati</taxon>
        <taxon>Bacillota</taxon>
        <taxon>Bacilli</taxon>
        <taxon>Lactobacillales</taxon>
        <taxon>Lactobacillaceae</taxon>
        <taxon>Lactobacillus</taxon>
    </lineage>
</organism>
<comment type="caution">
    <text evidence="2">The sequence shown here is derived from an EMBL/GenBank/DDBJ whole genome shotgun (WGS) entry which is preliminary data.</text>
</comment>
<accession>A0A9X5AMF4</accession>
<proteinExistence type="predicted"/>
<evidence type="ECO:0000313" key="2">
    <source>
        <dbReference type="EMBL" id="MTE03607.1"/>
    </source>
</evidence>
<feature type="region of interest" description="Disordered" evidence="1">
    <location>
        <begin position="65"/>
        <end position="88"/>
    </location>
</feature>
<dbReference type="EMBL" id="WKKC01000021">
    <property type="protein sequence ID" value="MTE03607.1"/>
    <property type="molecule type" value="Genomic_DNA"/>
</dbReference>
<name>A0A9X5AMF4_LACJH</name>
<sequence length="88" mass="10675">MTNKKNKIEQQLFDYFYSHPQKDVNDLMEIAKQEYQKASEQIVPVYKPRTISNLKEIPDEYITQQKKVREKRQHQDESTYAANNYNFE</sequence>
<evidence type="ECO:0000313" key="3">
    <source>
        <dbReference type="Proteomes" id="UP000488295"/>
    </source>
</evidence>
<protein>
    <submittedName>
        <fullName evidence="2">Uncharacterized protein</fullName>
    </submittedName>
</protein>
<gene>
    <name evidence="2" type="ORF">GJU95_07480</name>
</gene>
<dbReference type="Proteomes" id="UP000488295">
    <property type="component" value="Unassembled WGS sequence"/>
</dbReference>
<dbReference type="RefSeq" id="WP_155692779.1">
    <property type="nucleotide sequence ID" value="NZ_WKKC01000021.1"/>
</dbReference>
<evidence type="ECO:0000256" key="1">
    <source>
        <dbReference type="SAM" id="MobiDB-lite"/>
    </source>
</evidence>
<reference evidence="2 3" key="1">
    <citation type="submission" date="2019-11" db="EMBL/GenBank/DDBJ databases">
        <title>Gastrointestinal microbiota of Peromyscus leucopus.</title>
        <authorList>
            <person name="Milovic A."/>
            <person name="Bassam K."/>
            <person name="Barbour A.G."/>
        </authorList>
    </citation>
    <scope>NUCLEOTIDE SEQUENCE [LARGE SCALE GENOMIC DNA]</scope>
    <source>
        <strain evidence="2 3">LL8</strain>
    </source>
</reference>
<feature type="compositionally biased region" description="Polar residues" evidence="1">
    <location>
        <begin position="78"/>
        <end position="88"/>
    </location>
</feature>
<dbReference type="AlphaFoldDB" id="A0A9X5AMF4"/>